<comment type="caution">
    <text evidence="1">The sequence shown here is derived from an EMBL/GenBank/DDBJ whole genome shotgun (WGS) entry which is preliminary data.</text>
</comment>
<gene>
    <name evidence="1" type="ORF">C6Y40_02205</name>
</gene>
<dbReference type="Gene3D" id="2.40.350.10">
    <property type="entry name" value="SO1590-like"/>
    <property type="match status" value="1"/>
</dbReference>
<dbReference type="RefSeq" id="WP_105933127.1">
    <property type="nucleotide sequence ID" value="NZ_PVNP01000013.1"/>
</dbReference>
<sequence length="125" mass="13657">MTLEGMFSITDWQETTEKTFEQGSKLNTAKVSQHYSGELTGTSEVFYHMHYSAAGDATFSGFEYINGVIDNQACRLVISHTGTFQQGVASSHFTIIECDTIKALEGQTGYFTSAEGGKADYVIGE</sequence>
<keyword evidence="2" id="KW-1185">Reference proteome</keyword>
<dbReference type="InterPro" id="IPR021607">
    <property type="entry name" value="DUF3224"/>
</dbReference>
<dbReference type="AlphaFoldDB" id="A0A2S9VFS3"/>
<proteinExistence type="predicted"/>
<dbReference type="Proteomes" id="UP000238949">
    <property type="component" value="Unassembled WGS sequence"/>
</dbReference>
<name>A0A2S9VFS3_9ALTE</name>
<reference evidence="2" key="1">
    <citation type="journal article" date="2020" name="Int. J. Syst. Evol. Microbiol.">
        <title>Alteromonas alba sp. nov., a marine bacterium isolated from the seawater of the West Pacific Ocean.</title>
        <authorList>
            <person name="Sun C."/>
            <person name="Wu Y.-H."/>
            <person name="Xamxidin M."/>
            <person name="Cheng H."/>
            <person name="Xu X.-W."/>
        </authorList>
    </citation>
    <scope>NUCLEOTIDE SEQUENCE [LARGE SCALE GENOMIC DNA]</scope>
    <source>
        <strain evidence="2">190</strain>
    </source>
</reference>
<organism evidence="1 2">
    <name type="scientific">Alteromonas alba</name>
    <dbReference type="NCBI Taxonomy" id="2079529"/>
    <lineage>
        <taxon>Bacteria</taxon>
        <taxon>Pseudomonadati</taxon>
        <taxon>Pseudomonadota</taxon>
        <taxon>Gammaproteobacteria</taxon>
        <taxon>Alteromonadales</taxon>
        <taxon>Alteromonadaceae</taxon>
        <taxon>Alteromonas/Salinimonas group</taxon>
        <taxon>Alteromonas</taxon>
    </lineage>
</organism>
<dbReference type="EMBL" id="PVNP01000013">
    <property type="protein sequence ID" value="PRO75322.1"/>
    <property type="molecule type" value="Genomic_DNA"/>
</dbReference>
<dbReference type="OrthoDB" id="69764at2"/>
<accession>A0A2S9VFS3</accession>
<dbReference type="Pfam" id="PF11528">
    <property type="entry name" value="DUF3224"/>
    <property type="match status" value="1"/>
</dbReference>
<evidence type="ECO:0000313" key="2">
    <source>
        <dbReference type="Proteomes" id="UP000238949"/>
    </source>
</evidence>
<dbReference type="SUPFAM" id="SSF159238">
    <property type="entry name" value="SO1590-like"/>
    <property type="match status" value="1"/>
</dbReference>
<protein>
    <recommendedName>
        <fullName evidence="3">DUF3224 domain-containing protein</fullName>
    </recommendedName>
</protein>
<dbReference type="InterPro" id="IPR023159">
    <property type="entry name" value="SO1590-like_sf"/>
</dbReference>
<evidence type="ECO:0008006" key="3">
    <source>
        <dbReference type="Google" id="ProtNLM"/>
    </source>
</evidence>
<evidence type="ECO:0000313" key="1">
    <source>
        <dbReference type="EMBL" id="PRO75322.1"/>
    </source>
</evidence>